<dbReference type="FunFam" id="3.40.50.980:FF:000001">
    <property type="entry name" value="Non-ribosomal peptide synthetase"/>
    <property type="match status" value="1"/>
</dbReference>
<dbReference type="InterPro" id="IPR023213">
    <property type="entry name" value="CAT-like_dom_sf"/>
</dbReference>
<dbReference type="EMBL" id="WRXO01000030">
    <property type="protein sequence ID" value="MVT45220.1"/>
    <property type="molecule type" value="Genomic_DNA"/>
</dbReference>
<dbReference type="Gene3D" id="3.40.50.980">
    <property type="match status" value="2"/>
</dbReference>
<sequence length="558" mass="62204">AVWQRECLSGEVLEKKLSYWQQQLEGVQPLDLPVDHLRIPGGTNAGASERLDLDASFREDLAVLSAREGVTLFMTLLTAFKVLLHRYSGQEDICVGSPVAGRQQEEIADLIGFFVNTLALRSHVDGSQTFSSLLQEVKQTTLSAYEHEDVPFEKIVEHLDIVRDLARNPVFQVMFVLQPSAWQELPSLSGLTIIREHLPEPATQFDLNLQVVESRAGLGIELIYNSSLYDSSTMRRMLSHYKHLLEAFVADSNQQIGMIPMLSEREKTQLLKDFNDTAAGYREDATIIGLFEEQVSRTPSSVALTLNGESLLYGELDARANQVGHYLRQSGVKAGDLVGICLDRSFEMVIGILGIQKAGATYVPIDPEYPAERIRYMIEDSGSRHVLTISAYQSLLGTGSALLFMDTAEVPAEPISRPVRKLSSSSAAYVIYTSGSTGQPKGVVVEHRHVVRLLQTDRPCYDFNSADVWPLFHSFCFDVSVWEMYGALFNGGRLVIVPRDTVRDVSRFTSLLIKEQVTVLNQTPSAFYALQYHVLHVEKDLSLPSLRYVIFAGEALDP</sequence>
<organism evidence="3 4">
    <name type="scientific">Chitinophaga oryziterrae</name>
    <dbReference type="NCBI Taxonomy" id="1031224"/>
    <lineage>
        <taxon>Bacteria</taxon>
        <taxon>Pseudomonadati</taxon>
        <taxon>Bacteroidota</taxon>
        <taxon>Chitinophagia</taxon>
        <taxon>Chitinophagales</taxon>
        <taxon>Chitinophagaceae</taxon>
        <taxon>Chitinophaga</taxon>
    </lineage>
</organism>
<evidence type="ECO:0000259" key="2">
    <source>
        <dbReference type="Pfam" id="PF00668"/>
    </source>
</evidence>
<feature type="domain" description="Condensation" evidence="2">
    <location>
        <begin position="1"/>
        <end position="271"/>
    </location>
</feature>
<accession>A0A6N8JJ24</accession>
<dbReference type="RefSeq" id="WP_157304005.1">
    <property type="nucleotide sequence ID" value="NZ_WRXO01000030.1"/>
</dbReference>
<dbReference type="GO" id="GO:0031177">
    <property type="term" value="F:phosphopantetheine binding"/>
    <property type="evidence" value="ECO:0007669"/>
    <property type="project" value="TreeGrafter"/>
</dbReference>
<dbReference type="Gene3D" id="3.30.559.10">
    <property type="entry name" value="Chloramphenicol acetyltransferase-like domain"/>
    <property type="match status" value="1"/>
</dbReference>
<dbReference type="CDD" id="cd19531">
    <property type="entry name" value="LCL_NRPS-like"/>
    <property type="match status" value="1"/>
</dbReference>
<dbReference type="Pfam" id="PF00668">
    <property type="entry name" value="Condensation"/>
    <property type="match status" value="1"/>
</dbReference>
<feature type="non-terminal residue" evidence="3">
    <location>
        <position position="558"/>
    </location>
</feature>
<dbReference type="PROSITE" id="PS00455">
    <property type="entry name" value="AMP_BINDING"/>
    <property type="match status" value="1"/>
</dbReference>
<dbReference type="GO" id="GO:0005829">
    <property type="term" value="C:cytosol"/>
    <property type="evidence" value="ECO:0007669"/>
    <property type="project" value="TreeGrafter"/>
</dbReference>
<dbReference type="GO" id="GO:0044550">
    <property type="term" value="P:secondary metabolite biosynthetic process"/>
    <property type="evidence" value="ECO:0007669"/>
    <property type="project" value="TreeGrafter"/>
</dbReference>
<feature type="non-terminal residue" evidence="3">
    <location>
        <position position="1"/>
    </location>
</feature>
<dbReference type="SUPFAM" id="SSF56801">
    <property type="entry name" value="Acetyl-CoA synthetase-like"/>
    <property type="match status" value="1"/>
</dbReference>
<dbReference type="InterPro" id="IPR001242">
    <property type="entry name" value="Condensation_dom"/>
</dbReference>
<evidence type="ECO:0000259" key="1">
    <source>
        <dbReference type="Pfam" id="PF00501"/>
    </source>
</evidence>
<dbReference type="GO" id="GO:0043041">
    <property type="term" value="P:amino acid activation for nonribosomal peptide biosynthetic process"/>
    <property type="evidence" value="ECO:0007669"/>
    <property type="project" value="TreeGrafter"/>
</dbReference>
<reference evidence="3 4" key="1">
    <citation type="submission" date="2019-12" db="EMBL/GenBank/DDBJ databases">
        <title>The draft genomic sequence of strain Chitinophaga oryziterrae JCM 16595.</title>
        <authorList>
            <person name="Zhang X."/>
        </authorList>
    </citation>
    <scope>NUCLEOTIDE SEQUENCE [LARGE SCALE GENOMIC DNA]</scope>
    <source>
        <strain evidence="3 4">JCM 16595</strain>
    </source>
</reference>
<dbReference type="OrthoDB" id="9778690at2"/>
<evidence type="ECO:0000313" key="3">
    <source>
        <dbReference type="EMBL" id="MVT45220.1"/>
    </source>
</evidence>
<dbReference type="Gene3D" id="3.30.559.30">
    <property type="entry name" value="Nonribosomal peptide synthetase, condensation domain"/>
    <property type="match status" value="1"/>
</dbReference>
<dbReference type="Pfam" id="PF00501">
    <property type="entry name" value="AMP-binding"/>
    <property type="match status" value="1"/>
</dbReference>
<dbReference type="SUPFAM" id="SSF52777">
    <property type="entry name" value="CoA-dependent acyltransferases"/>
    <property type="match status" value="1"/>
</dbReference>
<dbReference type="GO" id="GO:0003824">
    <property type="term" value="F:catalytic activity"/>
    <property type="evidence" value="ECO:0007669"/>
    <property type="project" value="InterPro"/>
</dbReference>
<dbReference type="Proteomes" id="UP000468388">
    <property type="component" value="Unassembled WGS sequence"/>
</dbReference>
<keyword evidence="4" id="KW-1185">Reference proteome</keyword>
<name>A0A6N8JJ24_9BACT</name>
<dbReference type="InterPro" id="IPR000873">
    <property type="entry name" value="AMP-dep_synth/lig_dom"/>
</dbReference>
<protein>
    <submittedName>
        <fullName evidence="3">AMP-binding protein</fullName>
    </submittedName>
</protein>
<evidence type="ECO:0000313" key="4">
    <source>
        <dbReference type="Proteomes" id="UP000468388"/>
    </source>
</evidence>
<feature type="domain" description="AMP-dependent synthetase/ligase" evidence="1">
    <location>
        <begin position="291"/>
        <end position="558"/>
    </location>
</feature>
<dbReference type="InterPro" id="IPR020845">
    <property type="entry name" value="AMP-binding_CS"/>
</dbReference>
<dbReference type="PANTHER" id="PTHR45527:SF14">
    <property type="entry name" value="PLIPASTATIN SYNTHASE SUBUNIT B"/>
    <property type="match status" value="1"/>
</dbReference>
<comment type="caution">
    <text evidence="3">The sequence shown here is derived from an EMBL/GenBank/DDBJ whole genome shotgun (WGS) entry which is preliminary data.</text>
</comment>
<dbReference type="PANTHER" id="PTHR45527">
    <property type="entry name" value="NONRIBOSOMAL PEPTIDE SYNTHETASE"/>
    <property type="match status" value="1"/>
</dbReference>
<dbReference type="AlphaFoldDB" id="A0A6N8JJ24"/>
<gene>
    <name evidence="3" type="ORF">GO495_31835</name>
</gene>
<proteinExistence type="predicted"/>